<comment type="subcellular location">
    <subcellularLocation>
        <location evidence="1">Membrane</location>
        <topology evidence="1">Multi-pass membrane protein</topology>
    </subcellularLocation>
</comment>
<keyword evidence="7" id="KW-0813">Transport</keyword>
<keyword evidence="7" id="KW-0762">Sugar transport</keyword>
<reference evidence="9" key="1">
    <citation type="submission" date="2012-05" db="EMBL/GenBank/DDBJ databases">
        <title>Whole Genome Assembly of Lutzomyia longipalpis.</title>
        <authorList>
            <person name="Richards S."/>
            <person name="Qu C."/>
            <person name="Dillon R."/>
            <person name="Worley K."/>
            <person name="Scherer S."/>
            <person name="Batterton M."/>
            <person name="Taylor A."/>
            <person name="Hawes A."/>
            <person name="Hernandez B."/>
            <person name="Kovar C."/>
            <person name="Mandapat C."/>
            <person name="Pham C."/>
            <person name="Qu C."/>
            <person name="Jing C."/>
            <person name="Bess C."/>
            <person name="Bandaranaike D."/>
            <person name="Ngo D."/>
            <person name="Ongeri F."/>
            <person name="Arias F."/>
            <person name="Lara F."/>
            <person name="Weissenberger G."/>
            <person name="Kamau G."/>
            <person name="Han H."/>
            <person name="Shen H."/>
            <person name="Dinh H."/>
            <person name="Khalil I."/>
            <person name="Jones J."/>
            <person name="Shafer J."/>
            <person name="Jayaseelan J."/>
            <person name="Quiroz J."/>
            <person name="Blankenburg K."/>
            <person name="Nguyen L."/>
            <person name="Jackson L."/>
            <person name="Francisco L."/>
            <person name="Tang L.-Y."/>
            <person name="Pu L.-L."/>
            <person name="Perales L."/>
            <person name="Lorensuhewa L."/>
            <person name="Munidasa M."/>
            <person name="Coyle M."/>
            <person name="Taylor M."/>
            <person name="Puazo M."/>
            <person name="Firestine M."/>
            <person name="Scheel M."/>
            <person name="Javaid M."/>
            <person name="Wang M."/>
            <person name="Li M."/>
            <person name="Tabassum N."/>
            <person name="Saada N."/>
            <person name="Osuji N."/>
            <person name="Aqrawi P."/>
            <person name="Fu Q."/>
            <person name="Thornton R."/>
            <person name="Raj R."/>
            <person name="Goodspeed R."/>
            <person name="Mata R."/>
            <person name="Najjar R."/>
            <person name="Gubbala S."/>
            <person name="Lee S."/>
            <person name="Denson S."/>
            <person name="Patil S."/>
            <person name="Macmil S."/>
            <person name="Qi S."/>
            <person name="Matskevitch T."/>
            <person name="Palculict T."/>
            <person name="Mathew T."/>
            <person name="Vee V."/>
            <person name="Velamala V."/>
            <person name="Korchina V."/>
            <person name="Cai W."/>
            <person name="Liu W."/>
            <person name="Dai W."/>
            <person name="Zou X."/>
            <person name="Zhu Y."/>
            <person name="Zhang Y."/>
            <person name="Wu Y.-Q."/>
            <person name="Xin Y."/>
            <person name="Nazarath L."/>
            <person name="Kovar C."/>
            <person name="Han Y."/>
            <person name="Muzny D."/>
            <person name="Gibbs R."/>
        </authorList>
    </citation>
    <scope>NUCLEOTIDE SEQUENCE [LARGE SCALE GENOMIC DNA]</scope>
    <source>
        <strain evidence="9">Jacobina</strain>
    </source>
</reference>
<feature type="transmembrane region" description="Helical" evidence="5">
    <location>
        <begin position="295"/>
        <end position="314"/>
    </location>
</feature>
<dbReference type="PROSITE" id="PS00217">
    <property type="entry name" value="SUGAR_TRANSPORT_2"/>
    <property type="match status" value="1"/>
</dbReference>
<dbReference type="VEuPathDB" id="VectorBase:LLONM1_009632"/>
<reference evidence="7" key="2">
    <citation type="journal article" date="2020" name="BMC">
        <title>Leishmania infection induces a limited differential gene expression in the sand fly midgut.</title>
        <authorList>
            <person name="Coutinho-Abreu I.V."/>
            <person name="Serafim T.D."/>
            <person name="Meneses C."/>
            <person name="Kamhawi S."/>
            <person name="Oliveira F."/>
            <person name="Valenzuela J.G."/>
        </authorList>
    </citation>
    <scope>NUCLEOTIDE SEQUENCE</scope>
    <source>
        <strain evidence="7">Jacobina</strain>
        <tissue evidence="7">Midgut</tissue>
    </source>
</reference>
<keyword evidence="9" id="KW-1185">Reference proteome</keyword>
<dbReference type="InterPro" id="IPR020846">
    <property type="entry name" value="MFS_dom"/>
</dbReference>
<feature type="transmembrane region" description="Helical" evidence="5">
    <location>
        <begin position="168"/>
        <end position="187"/>
    </location>
</feature>
<dbReference type="InterPro" id="IPR036259">
    <property type="entry name" value="MFS_trans_sf"/>
</dbReference>
<feature type="transmembrane region" description="Helical" evidence="5">
    <location>
        <begin position="334"/>
        <end position="353"/>
    </location>
</feature>
<dbReference type="EMBL" id="AJWK01013897">
    <property type="status" value="NOT_ANNOTATED_CDS"/>
    <property type="molecule type" value="Genomic_DNA"/>
</dbReference>
<feature type="transmembrane region" description="Helical" evidence="5">
    <location>
        <begin position="110"/>
        <end position="129"/>
    </location>
</feature>
<dbReference type="AlphaFoldDB" id="A0A1B0CIY2"/>
<dbReference type="InterPro" id="IPR005828">
    <property type="entry name" value="MFS_sugar_transport-like"/>
</dbReference>
<evidence type="ECO:0000256" key="4">
    <source>
        <dbReference type="ARBA" id="ARBA00023136"/>
    </source>
</evidence>
<dbReference type="PROSITE" id="PS50850">
    <property type="entry name" value="MFS"/>
    <property type="match status" value="1"/>
</dbReference>
<organism evidence="8 9">
    <name type="scientific">Lutzomyia longipalpis</name>
    <name type="common">Sand fly</name>
    <dbReference type="NCBI Taxonomy" id="7200"/>
    <lineage>
        <taxon>Eukaryota</taxon>
        <taxon>Metazoa</taxon>
        <taxon>Ecdysozoa</taxon>
        <taxon>Arthropoda</taxon>
        <taxon>Hexapoda</taxon>
        <taxon>Insecta</taxon>
        <taxon>Pterygota</taxon>
        <taxon>Neoptera</taxon>
        <taxon>Endopterygota</taxon>
        <taxon>Diptera</taxon>
        <taxon>Nematocera</taxon>
        <taxon>Psychodoidea</taxon>
        <taxon>Psychodidae</taxon>
        <taxon>Lutzomyia</taxon>
        <taxon>Lutzomyia</taxon>
    </lineage>
</organism>
<dbReference type="PANTHER" id="PTHR48021:SF39">
    <property type="entry name" value="MAJOR FACILITATOR SUPERFAMILY (MFS) PROFILE DOMAIN-CONTAINING PROTEIN"/>
    <property type="match status" value="1"/>
</dbReference>
<dbReference type="GO" id="GO:0022857">
    <property type="term" value="F:transmembrane transporter activity"/>
    <property type="evidence" value="ECO:0007669"/>
    <property type="project" value="InterPro"/>
</dbReference>
<dbReference type="PANTHER" id="PTHR48021">
    <property type="match status" value="1"/>
</dbReference>
<evidence type="ECO:0000313" key="9">
    <source>
        <dbReference type="Proteomes" id="UP000092461"/>
    </source>
</evidence>
<feature type="transmembrane region" description="Helical" evidence="5">
    <location>
        <begin position="441"/>
        <end position="461"/>
    </location>
</feature>
<dbReference type="FunFam" id="1.20.1250.20:FF:000249">
    <property type="entry name" value="facilitated trehalose transporter Tret1"/>
    <property type="match status" value="1"/>
</dbReference>
<evidence type="ECO:0000256" key="5">
    <source>
        <dbReference type="SAM" id="Phobius"/>
    </source>
</evidence>
<dbReference type="InterPro" id="IPR050549">
    <property type="entry name" value="MFS_Trehalose_Transporter"/>
</dbReference>
<dbReference type="SUPFAM" id="SSF103473">
    <property type="entry name" value="MFS general substrate transporter"/>
    <property type="match status" value="1"/>
</dbReference>
<dbReference type="InterPro" id="IPR005829">
    <property type="entry name" value="Sugar_transporter_CS"/>
</dbReference>
<name>A0A1B0CIY2_LUTLO</name>
<feature type="transmembrane region" description="Helical" evidence="5">
    <location>
        <begin position="193"/>
        <end position="214"/>
    </location>
</feature>
<dbReference type="Pfam" id="PF00083">
    <property type="entry name" value="Sugar_tr"/>
    <property type="match status" value="1"/>
</dbReference>
<evidence type="ECO:0000256" key="3">
    <source>
        <dbReference type="ARBA" id="ARBA00022989"/>
    </source>
</evidence>
<keyword evidence="4 5" id="KW-0472">Membrane</keyword>
<feature type="transmembrane region" description="Helical" evidence="5">
    <location>
        <begin position="135"/>
        <end position="156"/>
    </location>
</feature>
<feature type="transmembrane region" description="Helical" evidence="5">
    <location>
        <begin position="81"/>
        <end position="103"/>
    </location>
</feature>
<dbReference type="EMBL" id="AJWK01013898">
    <property type="status" value="NOT_ANNOTATED_CDS"/>
    <property type="molecule type" value="Genomic_DNA"/>
</dbReference>
<dbReference type="VEuPathDB" id="VectorBase:LLOJ004415"/>
<keyword evidence="3 5" id="KW-1133">Transmembrane helix</keyword>
<reference evidence="8" key="3">
    <citation type="submission" date="2020-05" db="UniProtKB">
        <authorList>
            <consortium name="EnsemblMetazoa"/>
        </authorList>
    </citation>
    <scope>IDENTIFICATION</scope>
    <source>
        <strain evidence="8">Jacobina</strain>
    </source>
</reference>
<evidence type="ECO:0000256" key="2">
    <source>
        <dbReference type="ARBA" id="ARBA00022692"/>
    </source>
</evidence>
<keyword evidence="2 5" id="KW-0812">Transmembrane</keyword>
<dbReference type="Gene3D" id="1.20.1250.20">
    <property type="entry name" value="MFS general substrate transporter like domains"/>
    <property type="match status" value="1"/>
</dbReference>
<feature type="transmembrane region" description="Helical" evidence="5">
    <location>
        <begin position="360"/>
        <end position="384"/>
    </location>
</feature>
<feature type="transmembrane region" description="Helical" evidence="5">
    <location>
        <begin position="42"/>
        <end position="61"/>
    </location>
</feature>
<evidence type="ECO:0000313" key="8">
    <source>
        <dbReference type="EnsemblMetazoa" id="LLOJ004415-PA"/>
    </source>
</evidence>
<feature type="domain" description="Major facilitator superfamily (MFS) profile" evidence="6">
    <location>
        <begin position="34"/>
        <end position="495"/>
    </location>
</feature>
<dbReference type="GO" id="GO:0016020">
    <property type="term" value="C:membrane"/>
    <property type="evidence" value="ECO:0007669"/>
    <property type="project" value="UniProtKB-SubCell"/>
</dbReference>
<accession>A0A1B0CIY2</accession>
<sequence length="555" mass="61043">MGKSSYNVSEFKKGEKSAGSVEEVSKFRRYLPQILASTAKNFLLLDLGLSVAFPTIVIPALRGTLENLDPTENLAITEVEASWLGSIAFICQPVGSVLSGWVTEPLGRKLSMILVNIPHIIAWIMLYYANSLPELYTAAVLLGLGVGFMEAPIITYVGEISEPSIRGILTSCAGVSVMMGIFIVYFLGTVVTWRVAALICLAVPLSTLIAICFVPETPLWLLSKGKVEEAEKSLQWLRGWVSPAAVQDEFKELQQYSVNSNKCAPCQKKGVTCTHPPETLLQRGKELFRHRTLKPFALVMALFFFLNFTGSASMRPFMVQIFQAYGTPIDGSRGIVIMGLVGIIANIIMLILVRKLGKRGVYLISMAGTTIACLGLAFYASTVLPSDWSSFDKHLDSEFAGTGTFPMIMFFLMSFFSSFGISAIPWMLLSEVFPFKSRGMATGITAALNYIMAFLTTKTYLNVEHSLGLDGAAWLYGCIGVVGFAFTWFCLPETEKRTLEEIEMHFSTKGQKFTKTNIQKKLPEAPVEVKIEGKIANSMTASVENMGCDNRGFER</sequence>
<evidence type="ECO:0000256" key="1">
    <source>
        <dbReference type="ARBA" id="ARBA00004141"/>
    </source>
</evidence>
<proteinExistence type="predicted"/>
<evidence type="ECO:0000313" key="7">
    <source>
        <dbReference type="EMBL" id="MBC1177487.1"/>
    </source>
</evidence>
<evidence type="ECO:0000259" key="6">
    <source>
        <dbReference type="PROSITE" id="PS50850"/>
    </source>
</evidence>
<dbReference type="EMBL" id="GITU01008784">
    <property type="protein sequence ID" value="MBC1177487.1"/>
    <property type="molecule type" value="Transcribed_RNA"/>
</dbReference>
<protein>
    <submittedName>
        <fullName evidence="7">Putative sugar transporter-12 membrane helices</fullName>
    </submittedName>
</protein>
<feature type="transmembrane region" description="Helical" evidence="5">
    <location>
        <begin position="473"/>
        <end position="491"/>
    </location>
</feature>
<dbReference type="Proteomes" id="UP000092461">
    <property type="component" value="Unassembled WGS sequence"/>
</dbReference>
<feature type="transmembrane region" description="Helical" evidence="5">
    <location>
        <begin position="404"/>
        <end position="429"/>
    </location>
</feature>
<dbReference type="EnsemblMetazoa" id="LLOJ004415-RA">
    <property type="protein sequence ID" value="LLOJ004415-PA"/>
    <property type="gene ID" value="LLOJ004415"/>
</dbReference>